<dbReference type="EMBL" id="LLXJ01004807">
    <property type="protein sequence ID" value="PKB95421.1"/>
    <property type="molecule type" value="Genomic_DNA"/>
</dbReference>
<gene>
    <name evidence="3" type="ORF">RhiirA5_436745</name>
</gene>
<keyword evidence="1" id="KW-0880">Kelch repeat</keyword>
<comment type="caution">
    <text evidence="3">The sequence shown here is derived from an EMBL/GenBank/DDBJ whole genome shotgun (WGS) entry which is preliminary data.</text>
</comment>
<dbReference type="PANTHER" id="PTHR46093">
    <property type="entry name" value="ACYL-COA-BINDING DOMAIN-CONTAINING PROTEIN 5"/>
    <property type="match status" value="1"/>
</dbReference>
<reference evidence="3 4" key="2">
    <citation type="submission" date="2017-09" db="EMBL/GenBank/DDBJ databases">
        <title>Extensive intraspecific genome diversity in a model arbuscular mycorrhizal fungus.</title>
        <authorList>
            <person name="Chen E.C."/>
            <person name="Morin E."/>
            <person name="Beaudet D."/>
            <person name="Noel J."/>
            <person name="Ndikumana S."/>
            <person name="Charron P."/>
            <person name="St-Onge C."/>
            <person name="Giorgi J."/>
            <person name="Grigoriev I.V."/>
            <person name="Roux C."/>
            <person name="Martin F.M."/>
            <person name="Corradi N."/>
        </authorList>
    </citation>
    <scope>NUCLEOTIDE SEQUENCE [LARGE SCALE GENOMIC DNA]</scope>
    <source>
        <strain evidence="3 4">A5</strain>
    </source>
</reference>
<sequence length="252" mass="27785">MSPFKPSVSYRHTATLIDNKLYILGGLDSENIVLDEFFCLDVSVPFNTQELPWQDLSNINLVPVHMSAALARGGANNDTLFLYGGTTPIKTMSLVYTFNSRNFAWSIPKITEITVGINMIRKYSLTGIIDNNGKLYLWGGMTWGAATGDNVLNEMLVLDTIKLNWNSGSIINAPTPRREYGATLLPDNKIIYLGGDTGNVVSYDINLIITKGVPLKLSEVYIYDTINDSWDTKIVSGNIPSNRGTFSTVLGM</sequence>
<dbReference type="SUPFAM" id="SSF117281">
    <property type="entry name" value="Kelch motif"/>
    <property type="match status" value="1"/>
</dbReference>
<evidence type="ECO:0000256" key="2">
    <source>
        <dbReference type="ARBA" id="ARBA00022737"/>
    </source>
</evidence>
<evidence type="ECO:0000313" key="4">
    <source>
        <dbReference type="Proteomes" id="UP000232722"/>
    </source>
</evidence>
<protein>
    <recommendedName>
        <fullName evidence="5">Galactose oxidase</fullName>
    </recommendedName>
</protein>
<name>A0A2N0NLH3_9GLOM</name>
<dbReference type="Gene3D" id="2.120.10.80">
    <property type="entry name" value="Kelch-type beta propeller"/>
    <property type="match status" value="1"/>
</dbReference>
<dbReference type="VEuPathDB" id="FungiDB:RhiirA1_484684"/>
<evidence type="ECO:0000256" key="1">
    <source>
        <dbReference type="ARBA" id="ARBA00022441"/>
    </source>
</evidence>
<proteinExistence type="predicted"/>
<keyword evidence="2" id="KW-0677">Repeat</keyword>
<dbReference type="AlphaFoldDB" id="A0A2N0NLH3"/>
<organism evidence="3 4">
    <name type="scientific">Rhizophagus irregularis</name>
    <dbReference type="NCBI Taxonomy" id="588596"/>
    <lineage>
        <taxon>Eukaryota</taxon>
        <taxon>Fungi</taxon>
        <taxon>Fungi incertae sedis</taxon>
        <taxon>Mucoromycota</taxon>
        <taxon>Glomeromycotina</taxon>
        <taxon>Glomeromycetes</taxon>
        <taxon>Glomerales</taxon>
        <taxon>Glomeraceae</taxon>
        <taxon>Rhizophagus</taxon>
    </lineage>
</organism>
<evidence type="ECO:0000313" key="3">
    <source>
        <dbReference type="EMBL" id="PKB95421.1"/>
    </source>
</evidence>
<dbReference type="Proteomes" id="UP000232722">
    <property type="component" value="Unassembled WGS sequence"/>
</dbReference>
<dbReference type="Pfam" id="PF24681">
    <property type="entry name" value="Kelch_KLHDC2_KLHL20_DRC7"/>
    <property type="match status" value="1"/>
</dbReference>
<dbReference type="PANTHER" id="PTHR46093:SF18">
    <property type="entry name" value="FIBRONECTIN TYPE-III DOMAIN-CONTAINING PROTEIN"/>
    <property type="match status" value="1"/>
</dbReference>
<evidence type="ECO:0008006" key="5">
    <source>
        <dbReference type="Google" id="ProtNLM"/>
    </source>
</evidence>
<accession>A0A2N0NLH3</accession>
<dbReference type="InterPro" id="IPR015915">
    <property type="entry name" value="Kelch-typ_b-propeller"/>
</dbReference>
<reference evidence="3 4" key="1">
    <citation type="submission" date="2016-04" db="EMBL/GenBank/DDBJ databases">
        <title>Genome analyses suggest a sexual origin of heterokaryosis in a supposedly ancient asexual fungus.</title>
        <authorList>
            <person name="Ropars J."/>
            <person name="Sedzielewska K."/>
            <person name="Noel J."/>
            <person name="Charron P."/>
            <person name="Farinelli L."/>
            <person name="Marton T."/>
            <person name="Kruger M."/>
            <person name="Pelin A."/>
            <person name="Brachmann A."/>
            <person name="Corradi N."/>
        </authorList>
    </citation>
    <scope>NUCLEOTIDE SEQUENCE [LARGE SCALE GENOMIC DNA]</scope>
    <source>
        <strain evidence="3 4">A5</strain>
    </source>
</reference>